<keyword evidence="4" id="KW-1185">Reference proteome</keyword>
<reference evidence="3 4" key="1">
    <citation type="submission" date="2019-02" db="EMBL/GenBank/DDBJ databases">
        <title>Deep-cultivation of Planctomycetes and their phenomic and genomic characterization uncovers novel biology.</title>
        <authorList>
            <person name="Wiegand S."/>
            <person name="Jogler M."/>
            <person name="Boedeker C."/>
            <person name="Pinto D."/>
            <person name="Vollmers J."/>
            <person name="Rivas-Marin E."/>
            <person name="Kohn T."/>
            <person name="Peeters S.H."/>
            <person name="Heuer A."/>
            <person name="Rast P."/>
            <person name="Oberbeckmann S."/>
            <person name="Bunk B."/>
            <person name="Jeske O."/>
            <person name="Meyerdierks A."/>
            <person name="Storesund J.E."/>
            <person name="Kallscheuer N."/>
            <person name="Luecker S."/>
            <person name="Lage O.M."/>
            <person name="Pohl T."/>
            <person name="Merkel B.J."/>
            <person name="Hornburger P."/>
            <person name="Mueller R.-W."/>
            <person name="Bruemmer F."/>
            <person name="Labrenz M."/>
            <person name="Spormann A.M."/>
            <person name="Op Den Camp H."/>
            <person name="Overmann J."/>
            <person name="Amann R."/>
            <person name="Jetten M.S.M."/>
            <person name="Mascher T."/>
            <person name="Medema M.H."/>
            <person name="Devos D.P."/>
            <person name="Kaster A.-K."/>
            <person name="Ovreas L."/>
            <person name="Rohde M."/>
            <person name="Galperin M.Y."/>
            <person name="Jogler C."/>
        </authorList>
    </citation>
    <scope>NUCLEOTIDE SEQUENCE [LARGE SCALE GENOMIC DNA]</scope>
    <source>
        <strain evidence="3 4">Pan54</strain>
    </source>
</reference>
<dbReference type="RefSeq" id="WP_146502048.1">
    <property type="nucleotide sequence ID" value="NZ_SJPG01000001.1"/>
</dbReference>
<keyword evidence="2" id="KW-0472">Membrane</keyword>
<evidence type="ECO:0000313" key="4">
    <source>
        <dbReference type="Proteomes" id="UP000316095"/>
    </source>
</evidence>
<evidence type="ECO:0000256" key="2">
    <source>
        <dbReference type="SAM" id="Phobius"/>
    </source>
</evidence>
<gene>
    <name evidence="3" type="ORF">Pan54_05760</name>
</gene>
<dbReference type="AlphaFoldDB" id="A0A5C5XCG9"/>
<sequence>MISRNDISGQLQWVFFIASLLLVISLVGLNGRCSAQSPELTSQSIPEVATSEATPAGTSAAIALSPEEREKRDKGKQMLPVFWILLIGIAILGGLLVLMAIYLGSHARRIARKPSPSAKLKNEYWYLQKRETPEQELGIPPQKDETE</sequence>
<name>A0A5C5XCG9_9PLAN</name>
<dbReference type="Proteomes" id="UP000316095">
    <property type="component" value="Unassembled WGS sequence"/>
</dbReference>
<feature type="compositionally biased region" description="Polar residues" evidence="1">
    <location>
        <begin position="45"/>
        <end position="57"/>
    </location>
</feature>
<protein>
    <submittedName>
        <fullName evidence="3">Uncharacterized protein</fullName>
    </submittedName>
</protein>
<keyword evidence="2" id="KW-1133">Transmembrane helix</keyword>
<evidence type="ECO:0000256" key="1">
    <source>
        <dbReference type="SAM" id="MobiDB-lite"/>
    </source>
</evidence>
<comment type="caution">
    <text evidence="3">The sequence shown here is derived from an EMBL/GenBank/DDBJ whole genome shotgun (WGS) entry which is preliminary data.</text>
</comment>
<evidence type="ECO:0000313" key="3">
    <source>
        <dbReference type="EMBL" id="TWT59865.1"/>
    </source>
</evidence>
<feature type="transmembrane region" description="Helical" evidence="2">
    <location>
        <begin position="81"/>
        <end position="103"/>
    </location>
</feature>
<proteinExistence type="predicted"/>
<accession>A0A5C5XCG9</accession>
<keyword evidence="2" id="KW-0812">Transmembrane</keyword>
<organism evidence="3 4">
    <name type="scientific">Rubinisphaera italica</name>
    <dbReference type="NCBI Taxonomy" id="2527969"/>
    <lineage>
        <taxon>Bacteria</taxon>
        <taxon>Pseudomonadati</taxon>
        <taxon>Planctomycetota</taxon>
        <taxon>Planctomycetia</taxon>
        <taxon>Planctomycetales</taxon>
        <taxon>Planctomycetaceae</taxon>
        <taxon>Rubinisphaera</taxon>
    </lineage>
</organism>
<feature type="transmembrane region" description="Helical" evidence="2">
    <location>
        <begin position="12"/>
        <end position="29"/>
    </location>
</feature>
<feature type="region of interest" description="Disordered" evidence="1">
    <location>
        <begin position="45"/>
        <end position="69"/>
    </location>
</feature>
<dbReference type="EMBL" id="SJPG01000001">
    <property type="protein sequence ID" value="TWT59865.1"/>
    <property type="molecule type" value="Genomic_DNA"/>
</dbReference>